<feature type="compositionally biased region" description="Basic and acidic residues" evidence="1">
    <location>
        <begin position="490"/>
        <end position="499"/>
    </location>
</feature>
<sequence>MARSPEKGGDSIARKLRLEQVRQSSIGPTALLEKQHRQVYPLDGIKTLKHMRGESEEKRKSKKNGKGLSMGAIGRQSEEAVETMLPSIHGGKGEGGGKGDTRGSSRTGTAESGAEGKDGPVGEEEGKGKGSGGVGGGGAVSEEDSFSGRSLSTSAAPVLDVTLPVGEVIWKERSTATPMNHRPVSREILQPEVASFHSKLSKKRRIELRDRIKNKVAEISEKIQKAILEEKEEMDSRNIFHPKANAQRAHTQLIVRLQKSMQPDQIQELVLKEMIRDDGRDLTDAEIEDLEERFGKMFQGTAFDGVIQVNHASSKGPKQKQLSPGVALAQELEKRGVRVQGSEVFEGEEEMDKTVGQLKDRGIMSFDEFKASGGAAKKASSPGSRPSTRGESDTFRDFMHVRTLTSKSGQGEGKETLAFNSGGLYSGMLAAGEKNFAPLICEDVADKLWNDSERTGRRPNYSERHSTTVGFTSNFVDKMGDGIDEGEGGEVDRYLEKGVGRRSRRAAGESDGEGGSGRESRKQGWDFEEEETEGEEEDEGEEKKEGGDSFGSKKPQPRARLLKKSKRSSSKGEDKGQVLKGAQLLQKKLERCWTILQFPMIKKLQFLEKYAHRDFSMKLPAAVRLWELASVAVPTRESCLKLVKDMHEGIRVSPVDVRSNLKGAILDEMNCNVKLPESFLFEERLDDGNVTSEELLEYASIFDKRGTDKDDYLNDCKAWLNEVLGKLNDHISSLSRSMKEDVEEDLSFKGIVYDVK</sequence>
<feature type="region of interest" description="Disordered" evidence="1">
    <location>
        <begin position="472"/>
        <end position="577"/>
    </location>
</feature>
<evidence type="ECO:0000313" key="2">
    <source>
        <dbReference type="EMBL" id="GMI48834.1"/>
    </source>
</evidence>
<dbReference type="OrthoDB" id="67750at2759"/>
<dbReference type="Proteomes" id="UP001165065">
    <property type="component" value="Unassembled WGS sequence"/>
</dbReference>
<dbReference type="AlphaFoldDB" id="A0A9W7LFS8"/>
<dbReference type="EMBL" id="BRYA01000439">
    <property type="protein sequence ID" value="GMI48834.1"/>
    <property type="molecule type" value="Genomic_DNA"/>
</dbReference>
<feature type="compositionally biased region" description="Basic and acidic residues" evidence="1">
    <location>
        <begin position="516"/>
        <end position="525"/>
    </location>
</feature>
<feature type="region of interest" description="Disordered" evidence="1">
    <location>
        <begin position="372"/>
        <end position="396"/>
    </location>
</feature>
<gene>
    <name evidence="2" type="ORF">TrCOL_g5977</name>
</gene>
<feature type="compositionally biased region" description="Basic and acidic residues" evidence="1">
    <location>
        <begin position="114"/>
        <end position="128"/>
    </location>
</feature>
<name>A0A9W7LFS8_9STRA</name>
<feature type="region of interest" description="Disordered" evidence="1">
    <location>
        <begin position="43"/>
        <end position="152"/>
    </location>
</feature>
<feature type="compositionally biased region" description="Basic and acidic residues" evidence="1">
    <location>
        <begin position="91"/>
        <end position="103"/>
    </location>
</feature>
<comment type="caution">
    <text evidence="2">The sequence shown here is derived from an EMBL/GenBank/DDBJ whole genome shotgun (WGS) entry which is preliminary data.</text>
</comment>
<protein>
    <submittedName>
        <fullName evidence="2">Uncharacterized protein</fullName>
    </submittedName>
</protein>
<keyword evidence="3" id="KW-1185">Reference proteome</keyword>
<evidence type="ECO:0000256" key="1">
    <source>
        <dbReference type="SAM" id="MobiDB-lite"/>
    </source>
</evidence>
<evidence type="ECO:0000313" key="3">
    <source>
        <dbReference type="Proteomes" id="UP001165065"/>
    </source>
</evidence>
<dbReference type="PANTHER" id="PTHR16078:SF1">
    <property type="entry name" value="COILED-COIL DOMAIN-CONTAINING PROTEIN 87"/>
    <property type="match status" value="1"/>
</dbReference>
<dbReference type="InterPro" id="IPR037383">
    <property type="entry name" value="CCDC87"/>
</dbReference>
<reference evidence="3" key="1">
    <citation type="journal article" date="2023" name="Commun. Biol.">
        <title>Genome analysis of Parmales, the sister group of diatoms, reveals the evolutionary specialization of diatoms from phago-mixotrophs to photoautotrophs.</title>
        <authorList>
            <person name="Ban H."/>
            <person name="Sato S."/>
            <person name="Yoshikawa S."/>
            <person name="Yamada K."/>
            <person name="Nakamura Y."/>
            <person name="Ichinomiya M."/>
            <person name="Sato N."/>
            <person name="Blanc-Mathieu R."/>
            <person name="Endo H."/>
            <person name="Kuwata A."/>
            <person name="Ogata H."/>
        </authorList>
    </citation>
    <scope>NUCLEOTIDE SEQUENCE [LARGE SCALE GENOMIC DNA]</scope>
</reference>
<organism evidence="2 3">
    <name type="scientific">Triparma columacea</name>
    <dbReference type="NCBI Taxonomy" id="722753"/>
    <lineage>
        <taxon>Eukaryota</taxon>
        <taxon>Sar</taxon>
        <taxon>Stramenopiles</taxon>
        <taxon>Ochrophyta</taxon>
        <taxon>Bolidophyceae</taxon>
        <taxon>Parmales</taxon>
        <taxon>Triparmaceae</taxon>
        <taxon>Triparma</taxon>
    </lineage>
</organism>
<feature type="compositionally biased region" description="Acidic residues" evidence="1">
    <location>
        <begin position="526"/>
        <end position="540"/>
    </location>
</feature>
<feature type="compositionally biased region" description="Basic residues" evidence="1">
    <location>
        <begin position="555"/>
        <end position="569"/>
    </location>
</feature>
<proteinExistence type="predicted"/>
<feature type="compositionally biased region" description="Gly residues" evidence="1">
    <location>
        <begin position="129"/>
        <end position="139"/>
    </location>
</feature>
<accession>A0A9W7LFS8</accession>
<dbReference type="PANTHER" id="PTHR16078">
    <property type="entry name" value="COILED-COIL DOMAIN-CONTAINING PROTEIN 87"/>
    <property type="match status" value="1"/>
</dbReference>
<feature type="compositionally biased region" description="Low complexity" evidence="1">
    <location>
        <begin position="372"/>
        <end position="384"/>
    </location>
</feature>